<dbReference type="InterPro" id="IPR029044">
    <property type="entry name" value="Nucleotide-diphossugar_trans"/>
</dbReference>
<dbReference type="Gene3D" id="1.25.40.10">
    <property type="entry name" value="Tetratricopeptide repeat domain"/>
    <property type="match status" value="1"/>
</dbReference>
<dbReference type="Gene3D" id="3.90.550.10">
    <property type="entry name" value="Spore Coat Polysaccharide Biosynthesis Protein SpsA, Chain A"/>
    <property type="match status" value="1"/>
</dbReference>
<dbReference type="SUPFAM" id="SSF48452">
    <property type="entry name" value="TPR-like"/>
    <property type="match status" value="1"/>
</dbReference>
<proteinExistence type="predicted"/>
<dbReference type="RefSeq" id="WP_288186032.1">
    <property type="nucleotide sequence ID" value="NZ_LT608335.1"/>
</dbReference>
<gene>
    <name evidence="2" type="ORF">KL86SPO_70521</name>
</gene>
<dbReference type="SUPFAM" id="SSF53448">
    <property type="entry name" value="Nucleotide-diphospho-sugar transferases"/>
    <property type="match status" value="1"/>
</dbReference>
<dbReference type="Pfam" id="PF00535">
    <property type="entry name" value="Glycos_transf_2"/>
    <property type="match status" value="1"/>
</dbReference>
<sequence length="640" mass="73236">MKISACMIAKNEEKVIARCIESYREAVDEIIVVDTGSTDQTVAIAKSLGAKVFYFQWIDDFSAAKNYALSKAKGDWIVFLDADEYFANGTGSNIRPFLKKLDKDFGGVACRMHNFNEVSGKITSEITHIRIFKNAKHLRYINPIHEKLNYRRQGAKLQVYVADRQELIIHHTGYSTNISKEKAERNLALLLKQLDGDTAAKPEYYYYIADTYFALEEYDKVIRYIRLFLATGDKIANLNTRAHGILIDAMKNLKYPSNEIREEVAIAAGKFPQNPFFRFYQAQFLYEDKCYDAAWLEVRQARQLHETYKDIEMNLMPANLGSLYNMLGAISEFKGDYGAAVGYYLDALKWDKYEATAFDRLIKLVRTQPLAEIVAFLNTVYDLDKEADLDFLATSLINQAVPQVLAYYTALREKKYPKQDYVVLQMLVANRHYDKAFVAISECYERDKDERLALVAAAAASLSGNRDYIARVVQQLPPTYGKILEAYQGDSILFDKDDKAAFIKLVRIFILWADDEARQKLLSLADRFPDNMNAAVGYLFLQEGHYQTSLIYFNIAVQNSLHAGVLVHPILYYNQAYCLHRLNNPIAAATAFVKAYEAGYRANDIYEYLQWNVGKLDDGSLKARIEEILRTEVEKNAIVH</sequence>
<organism evidence="2">
    <name type="scientific">uncultured Sporomusa sp</name>
    <dbReference type="NCBI Taxonomy" id="307249"/>
    <lineage>
        <taxon>Bacteria</taxon>
        <taxon>Bacillati</taxon>
        <taxon>Bacillota</taxon>
        <taxon>Negativicutes</taxon>
        <taxon>Selenomonadales</taxon>
        <taxon>Sporomusaceae</taxon>
        <taxon>Sporomusa</taxon>
        <taxon>environmental samples</taxon>
    </lineage>
</organism>
<protein>
    <recommendedName>
        <fullName evidence="1">Glycosyltransferase 2-like domain-containing protein</fullName>
    </recommendedName>
</protein>
<accession>A0A212M1H3</accession>
<evidence type="ECO:0000313" key="2">
    <source>
        <dbReference type="EMBL" id="SCM83663.1"/>
    </source>
</evidence>
<dbReference type="CDD" id="cd02511">
    <property type="entry name" value="Beta4Glucosyltransferase"/>
    <property type="match status" value="1"/>
</dbReference>
<feature type="domain" description="Glycosyltransferase 2-like" evidence="1">
    <location>
        <begin position="4"/>
        <end position="140"/>
    </location>
</feature>
<dbReference type="EMBL" id="FMJE01000007">
    <property type="protein sequence ID" value="SCM83663.1"/>
    <property type="molecule type" value="Genomic_DNA"/>
</dbReference>
<name>A0A212M1H3_9FIRM</name>
<dbReference type="InterPro" id="IPR001173">
    <property type="entry name" value="Glyco_trans_2-like"/>
</dbReference>
<reference evidence="2" key="1">
    <citation type="submission" date="2016-08" db="EMBL/GenBank/DDBJ databases">
        <authorList>
            <person name="Seilhamer J.J."/>
        </authorList>
    </citation>
    <scope>NUCLEOTIDE SEQUENCE</scope>
    <source>
        <strain evidence="2">86</strain>
    </source>
</reference>
<evidence type="ECO:0000259" key="1">
    <source>
        <dbReference type="Pfam" id="PF00535"/>
    </source>
</evidence>
<dbReference type="InterPro" id="IPR011990">
    <property type="entry name" value="TPR-like_helical_dom_sf"/>
</dbReference>
<dbReference type="PANTHER" id="PTHR43630:SF2">
    <property type="entry name" value="GLYCOSYLTRANSFERASE"/>
    <property type="match status" value="1"/>
</dbReference>
<dbReference type="PANTHER" id="PTHR43630">
    <property type="entry name" value="POLY-BETA-1,6-N-ACETYL-D-GLUCOSAMINE SYNTHASE"/>
    <property type="match status" value="1"/>
</dbReference>
<dbReference type="AlphaFoldDB" id="A0A212M1H3"/>